<dbReference type="InterPro" id="IPR036028">
    <property type="entry name" value="SH3-like_dom_sf"/>
</dbReference>
<dbReference type="PANTHER" id="PTHR14167:SF92">
    <property type="entry name" value="CIN85 AND CD2AP RELATED, ISOFORM J"/>
    <property type="match status" value="1"/>
</dbReference>
<feature type="compositionally biased region" description="Low complexity" evidence="4">
    <location>
        <begin position="357"/>
        <end position="367"/>
    </location>
</feature>
<dbReference type="InterPro" id="IPR001452">
    <property type="entry name" value="SH3_domain"/>
</dbReference>
<dbReference type="FunFam" id="2.30.30.40:FF:000072">
    <property type="entry name" value="Unconventional Myosin IB"/>
    <property type="match status" value="1"/>
</dbReference>
<proteinExistence type="predicted"/>
<dbReference type="Proteomes" id="UP001151699">
    <property type="component" value="Chromosome X"/>
</dbReference>
<dbReference type="EMBL" id="WJQU01000003">
    <property type="protein sequence ID" value="KAJ6638723.1"/>
    <property type="molecule type" value="Genomic_DNA"/>
</dbReference>
<dbReference type="PANTHER" id="PTHR14167">
    <property type="entry name" value="SH3 DOMAIN-CONTAINING"/>
    <property type="match status" value="1"/>
</dbReference>
<dbReference type="GO" id="GO:0007015">
    <property type="term" value="P:actin filament organization"/>
    <property type="evidence" value="ECO:0007669"/>
    <property type="project" value="TreeGrafter"/>
</dbReference>
<dbReference type="OrthoDB" id="73680at2759"/>
<dbReference type="Pfam" id="PF00018">
    <property type="entry name" value="SH3_1"/>
    <property type="match status" value="3"/>
</dbReference>
<dbReference type="Gene3D" id="2.30.30.40">
    <property type="entry name" value="SH3 Domains"/>
    <property type="match status" value="3"/>
</dbReference>
<feature type="domain" description="SH3" evidence="5">
    <location>
        <begin position="191"/>
        <end position="252"/>
    </location>
</feature>
<dbReference type="AlphaFoldDB" id="A0A9Q0MVG8"/>
<feature type="coiled-coil region" evidence="3">
    <location>
        <begin position="661"/>
        <end position="709"/>
    </location>
</feature>
<feature type="compositionally biased region" description="Basic and acidic residues" evidence="4">
    <location>
        <begin position="478"/>
        <end position="511"/>
    </location>
</feature>
<feature type="compositionally biased region" description="Basic and acidic residues" evidence="4">
    <location>
        <begin position="412"/>
        <end position="433"/>
    </location>
</feature>
<keyword evidence="7" id="KW-1185">Reference proteome</keyword>
<feature type="compositionally biased region" description="Low complexity" evidence="4">
    <location>
        <begin position="392"/>
        <end position="405"/>
    </location>
</feature>
<keyword evidence="1 2" id="KW-0728">SH3 domain</keyword>
<dbReference type="GO" id="GO:0016192">
    <property type="term" value="P:vesicle-mediated transport"/>
    <property type="evidence" value="ECO:0007669"/>
    <property type="project" value="UniProtKB-ARBA"/>
</dbReference>
<feature type="domain" description="SH3" evidence="5">
    <location>
        <begin position="2"/>
        <end position="63"/>
    </location>
</feature>
<evidence type="ECO:0000313" key="7">
    <source>
        <dbReference type="Proteomes" id="UP001151699"/>
    </source>
</evidence>
<feature type="region of interest" description="Disordered" evidence="4">
    <location>
        <begin position="252"/>
        <end position="305"/>
    </location>
</feature>
<evidence type="ECO:0000256" key="3">
    <source>
        <dbReference type="SAM" id="Coils"/>
    </source>
</evidence>
<evidence type="ECO:0000259" key="5">
    <source>
        <dbReference type="PROSITE" id="PS50002"/>
    </source>
</evidence>
<dbReference type="GO" id="GO:0016477">
    <property type="term" value="P:cell migration"/>
    <property type="evidence" value="ECO:0007669"/>
    <property type="project" value="TreeGrafter"/>
</dbReference>
<feature type="region of interest" description="Disordered" evidence="4">
    <location>
        <begin position="347"/>
        <end position="540"/>
    </location>
</feature>
<evidence type="ECO:0000256" key="4">
    <source>
        <dbReference type="SAM" id="MobiDB-lite"/>
    </source>
</evidence>
<organism evidence="6 7">
    <name type="scientific">Pseudolycoriella hygida</name>
    <dbReference type="NCBI Taxonomy" id="35572"/>
    <lineage>
        <taxon>Eukaryota</taxon>
        <taxon>Metazoa</taxon>
        <taxon>Ecdysozoa</taxon>
        <taxon>Arthropoda</taxon>
        <taxon>Hexapoda</taxon>
        <taxon>Insecta</taxon>
        <taxon>Pterygota</taxon>
        <taxon>Neoptera</taxon>
        <taxon>Endopterygota</taxon>
        <taxon>Diptera</taxon>
        <taxon>Nematocera</taxon>
        <taxon>Sciaroidea</taxon>
        <taxon>Sciaridae</taxon>
        <taxon>Pseudolycoriella</taxon>
    </lineage>
</organism>
<reference evidence="6" key="1">
    <citation type="submission" date="2022-07" db="EMBL/GenBank/DDBJ databases">
        <authorList>
            <person name="Trinca V."/>
            <person name="Uliana J.V.C."/>
            <person name="Torres T.T."/>
            <person name="Ward R.J."/>
            <person name="Monesi N."/>
        </authorList>
    </citation>
    <scope>NUCLEOTIDE SEQUENCE</scope>
    <source>
        <strain evidence="6">HSMRA1968</strain>
        <tissue evidence="6">Whole embryos</tissue>
    </source>
</reference>
<feature type="domain" description="SH3" evidence="5">
    <location>
        <begin position="77"/>
        <end position="136"/>
    </location>
</feature>
<evidence type="ECO:0000313" key="6">
    <source>
        <dbReference type="EMBL" id="KAJ6638723.1"/>
    </source>
</evidence>
<gene>
    <name evidence="6" type="primary">Cd2ap</name>
    <name evidence="6" type="ORF">Bhyg_11460</name>
</gene>
<evidence type="ECO:0000256" key="2">
    <source>
        <dbReference type="PROSITE-ProRule" id="PRU00192"/>
    </source>
</evidence>
<dbReference type="SMART" id="SM00326">
    <property type="entry name" value="SH3"/>
    <property type="match status" value="3"/>
</dbReference>
<feature type="compositionally biased region" description="Polar residues" evidence="4">
    <location>
        <begin position="455"/>
        <end position="472"/>
    </location>
</feature>
<protein>
    <submittedName>
        <fullName evidence="6">CD2-associated protein</fullName>
    </submittedName>
</protein>
<dbReference type="CDD" id="cd11875">
    <property type="entry name" value="SH3_CD2AP-like_3"/>
    <property type="match status" value="1"/>
</dbReference>
<dbReference type="InterPro" id="IPR050384">
    <property type="entry name" value="Endophilin_SH3RF"/>
</dbReference>
<comment type="caution">
    <text evidence="6">The sequence shown here is derived from an EMBL/GenBank/DDBJ whole genome shotgun (WGS) entry which is preliminary data.</text>
</comment>
<sequence length="719" mass="79685">MDTGVRAIVQHEYQAKEPDELNLVKFDQICNIKMQPGGWWEGTLISTGQTGMFPDNFVVVVDSDDKNPVVLRDKAATQNRRCKAVYSYTQNNNDELTLAVGDIIEFLGEVEEGWWKGKLGTKVGVFPSNFVVTLEHVSPILARRSTGVGKTSTEQHSMKFKTEISSSREDIVAATANATLEKDAPILPPKPVRELCKVLFPYPPSNEDELELKEGDIISIINKELPDKGWWKGELRGKIGVFPDNFVIPLSPEASPSKDATSSNQKPDRPLASSKIIISSKSSNRKDSFGSRDSLSDPVHTNIPTGNVAAYRKSLENKVMDMTAVEKTNRKSIEMKNDLRKSMENLEEKKTTPPPVLTKKPIVPIKKSPTVGATGGIFSGIKSKTKTDGKMSSNDSLDGISSSKSVGNVADNNDKGIVGERLKRETTEFDQVERGSILQDMRAGRAKAPKRRPPTTSSNSFGESANDTSYQNGGNGHLETEQKSESVDEEIAKPKSRNWEKQKAPWMDELKANQAKKTSPNFENRSPDNNNKSTDHETNEKFDMSKSFSSSFVSSHKKLSDSNNFDMRSNSVDVKPTHSVDLNNRKDVEHTTAKSMPTKPSEPITITTEDPAKIRPTSVNLRNRSVSPVARFTKSVHVPPSNETTKLINNDIGNDKPIINNENVCSRVADLEQKVVKLEKLVLHQSQKIEELLRSIKVESEKVKILKAAAKHRRGSINL</sequence>
<feature type="region of interest" description="Disordered" evidence="4">
    <location>
        <begin position="585"/>
        <end position="612"/>
    </location>
</feature>
<name>A0A9Q0MVG8_9DIPT</name>
<keyword evidence="3" id="KW-0175">Coiled coil</keyword>
<feature type="compositionally biased region" description="Basic residues" evidence="4">
    <location>
        <begin position="444"/>
        <end position="453"/>
    </location>
</feature>
<feature type="compositionally biased region" description="Low complexity" evidence="4">
    <location>
        <begin position="273"/>
        <end position="282"/>
    </location>
</feature>
<accession>A0A9Q0MVG8</accession>
<dbReference type="CDD" id="cd11874">
    <property type="entry name" value="SH3_CD2AP-like_2"/>
    <property type="match status" value="1"/>
</dbReference>
<dbReference type="PROSITE" id="PS50002">
    <property type="entry name" value="SH3"/>
    <property type="match status" value="3"/>
</dbReference>
<dbReference type="SUPFAM" id="SSF50044">
    <property type="entry name" value="SH3-domain"/>
    <property type="match status" value="3"/>
</dbReference>
<evidence type="ECO:0000256" key="1">
    <source>
        <dbReference type="ARBA" id="ARBA00022443"/>
    </source>
</evidence>
<dbReference type="PRINTS" id="PR00452">
    <property type="entry name" value="SH3DOMAIN"/>
</dbReference>
<feature type="compositionally biased region" description="Polar residues" evidence="4">
    <location>
        <begin position="515"/>
        <end position="532"/>
    </location>
</feature>